<name>F8P8A9_SERL9</name>
<dbReference type="AlphaFoldDB" id="F8P8A9"/>
<gene>
    <name evidence="2" type="ORF">SERLADRAFT_417828</name>
</gene>
<proteinExistence type="predicted"/>
<dbReference type="EMBL" id="GL945440">
    <property type="protein sequence ID" value="EGO20665.1"/>
    <property type="molecule type" value="Genomic_DNA"/>
</dbReference>
<evidence type="ECO:0000313" key="2">
    <source>
        <dbReference type="EMBL" id="EGO20665.1"/>
    </source>
</evidence>
<dbReference type="HOGENOM" id="CLU_056227_1_0_1"/>
<dbReference type="CDD" id="cd16448">
    <property type="entry name" value="RING-H2"/>
    <property type="match status" value="1"/>
</dbReference>
<dbReference type="KEGG" id="sla:SERLADRAFT_417828"/>
<dbReference type="GeneID" id="18813625"/>
<feature type="region of interest" description="Disordered" evidence="1">
    <location>
        <begin position="1"/>
        <end position="53"/>
    </location>
</feature>
<accession>F8P8A9</accession>
<dbReference type="OrthoDB" id="3159295at2759"/>
<evidence type="ECO:0000256" key="1">
    <source>
        <dbReference type="SAM" id="MobiDB-lite"/>
    </source>
</evidence>
<dbReference type="Proteomes" id="UP000008064">
    <property type="component" value="Unassembled WGS sequence"/>
</dbReference>
<organism>
    <name type="scientific">Serpula lacrymans var. lacrymans (strain S7.9)</name>
    <name type="common">Dry rot fungus</name>
    <dbReference type="NCBI Taxonomy" id="578457"/>
    <lineage>
        <taxon>Eukaryota</taxon>
        <taxon>Fungi</taxon>
        <taxon>Dikarya</taxon>
        <taxon>Basidiomycota</taxon>
        <taxon>Agaricomycotina</taxon>
        <taxon>Agaricomycetes</taxon>
        <taxon>Agaricomycetidae</taxon>
        <taxon>Boletales</taxon>
        <taxon>Coniophorineae</taxon>
        <taxon>Serpulaceae</taxon>
        <taxon>Serpula</taxon>
    </lineage>
</organism>
<sequence>MSQRRAAESSPSGIRDDDVFTTDYASSPSSASAYTYTLTSPPPGDDSDKGNVPVQVQRSKTLPTEIIDYIFCLYLGVNIVFAAIEPFSRASSQFRQIALRRFFSGIRVMSRTKLDAYKEMHSLMANNCETHQDVGLSWVKDGRGTQRNRVNRIFSIPHPTTPFPATLTTLTVVALSRIDGQLLTSIASVLPALTVLHLSCTENLDISCCWACFAESASAVVHSPIPNHFTNIKKLTGEFSTALKGLTKLTDLHLGIFLSDEDLINTILDDYEDLRTFRHTLRSVFFPDMGPGCDSSISQSSDYEDTPTFHENDSEEHAACGEPLFKHDSNQCPVCRTLASAPAIRIRELEASLGLAQNLKSLRTVGWSSFFSRLSVPVEKRKGDWERTVKFHIARSDGRIRVRKRPWL</sequence>
<reference evidence="2" key="1">
    <citation type="submission" date="2011-04" db="EMBL/GenBank/DDBJ databases">
        <title>Evolution of plant cell wall degrading machinery underlies the functional diversity of forest fungi.</title>
        <authorList>
            <consortium name="US DOE Joint Genome Institute (JGI-PGF)"/>
            <person name="Eastwood D.C."/>
            <person name="Floudas D."/>
            <person name="Binder M."/>
            <person name="Majcherczyk A."/>
            <person name="Schneider P."/>
            <person name="Aerts A."/>
            <person name="Asiegbu F.O."/>
            <person name="Baker S.E."/>
            <person name="Barry K."/>
            <person name="Bendiksby M."/>
            <person name="Blumentritt M."/>
            <person name="Coutinho P.M."/>
            <person name="Cullen D."/>
            <person name="Cullen D."/>
            <person name="Gathman A."/>
            <person name="Goodell B."/>
            <person name="Henrissat B."/>
            <person name="Ihrmark K."/>
            <person name="Kauserud H."/>
            <person name="Kohler A."/>
            <person name="LaButti K."/>
            <person name="Lapidus A."/>
            <person name="Lavin J.L."/>
            <person name="Lee Y.-H."/>
            <person name="Lindquist E."/>
            <person name="Lilly W."/>
            <person name="Lucas S."/>
            <person name="Morin E."/>
            <person name="Murat C."/>
            <person name="Oguiza J.A."/>
            <person name="Park J."/>
            <person name="Pisabarro A.G."/>
            <person name="Riley R."/>
            <person name="Rosling A."/>
            <person name="Salamov A."/>
            <person name="Schmidt O."/>
            <person name="Schmutz J."/>
            <person name="Skrede I."/>
            <person name="Stenlid J."/>
            <person name="Wiebenga A."/>
            <person name="Xie X."/>
            <person name="Kues U."/>
            <person name="Hibbett D.S."/>
            <person name="Hoffmeister D."/>
            <person name="Hogberg N."/>
            <person name="Martin F."/>
            <person name="Grigoriev I.V."/>
            <person name="Watkinson S.C."/>
        </authorList>
    </citation>
    <scope>NUCLEOTIDE SEQUENCE</scope>
    <source>
        <strain evidence="2">S7.9</strain>
    </source>
</reference>
<protein>
    <submittedName>
        <fullName evidence="2">Uncharacterized protein</fullName>
    </submittedName>
</protein>
<feature type="compositionally biased region" description="Low complexity" evidence="1">
    <location>
        <begin position="21"/>
        <end position="39"/>
    </location>
</feature>
<dbReference type="RefSeq" id="XP_007322631.1">
    <property type="nucleotide sequence ID" value="XM_007322569.1"/>
</dbReference>